<sequence length="327" mass="35212">MESNARVLKALGAWLFLVLLGMAAAAVTIALVNKYMYGPETDVRAYFEDLQDGDGGRALGLLNASVPEANAAMLDGDPLEASAEELEDLEVSTVSNDGEQAVVRADYSLGGERHSSEFSLHPVDTQWGFFTVWAFDETPLPTLTVSLPGVTSVDINGMSVALPDSAGEFSAFFPGTYTASYTSELVEADPVSTTLTAPGQDAEVVLEPRPTAALEEEVDRQLKEHLDGCAEQNTLFPAGCPFSYEFDGRVQGDVQWTIESYPDPRIVVGTRGGRGWSLESARGTARIEFDSLDLFTGEVERLERTVPFEVAADLAVDDSTVRVTPRG</sequence>
<keyword evidence="2" id="KW-1185">Reference proteome</keyword>
<dbReference type="RefSeq" id="WP_062735170.1">
    <property type="nucleotide sequence ID" value="NZ_BJZS01000031.1"/>
</dbReference>
<protein>
    <submittedName>
        <fullName evidence="1">Uncharacterized protein</fullName>
    </submittedName>
</protein>
<evidence type="ECO:0000313" key="2">
    <source>
        <dbReference type="Proteomes" id="UP000321103"/>
    </source>
</evidence>
<dbReference type="EMBL" id="BJZS01000031">
    <property type="protein sequence ID" value="GEO95119.1"/>
    <property type="molecule type" value="Genomic_DNA"/>
</dbReference>
<dbReference type="AlphaFoldDB" id="A0A512IBP6"/>
<name>A0A512IBP6_9MICC</name>
<comment type="caution">
    <text evidence="1">The sequence shown here is derived from an EMBL/GenBank/DDBJ whole genome shotgun (WGS) entry which is preliminary data.</text>
</comment>
<accession>A0A512IBP6</accession>
<proteinExistence type="predicted"/>
<reference evidence="1 2" key="1">
    <citation type="submission" date="2019-07" db="EMBL/GenBank/DDBJ databases">
        <title>Whole genome shotgun sequence of Kocuria turfanensis NBRC 107627.</title>
        <authorList>
            <person name="Hosoyama A."/>
            <person name="Uohara A."/>
            <person name="Ohji S."/>
            <person name="Ichikawa N."/>
        </authorList>
    </citation>
    <scope>NUCLEOTIDE SEQUENCE [LARGE SCALE GENOMIC DNA]</scope>
    <source>
        <strain evidence="1 2">NBRC 107627</strain>
    </source>
</reference>
<organism evidence="1 2">
    <name type="scientific">Kocuria turfanensis</name>
    <dbReference type="NCBI Taxonomy" id="388357"/>
    <lineage>
        <taxon>Bacteria</taxon>
        <taxon>Bacillati</taxon>
        <taxon>Actinomycetota</taxon>
        <taxon>Actinomycetes</taxon>
        <taxon>Micrococcales</taxon>
        <taxon>Micrococcaceae</taxon>
        <taxon>Kocuria</taxon>
    </lineage>
</organism>
<evidence type="ECO:0000313" key="1">
    <source>
        <dbReference type="EMBL" id="GEO95119.1"/>
    </source>
</evidence>
<dbReference type="Proteomes" id="UP000321103">
    <property type="component" value="Unassembled WGS sequence"/>
</dbReference>
<dbReference type="STRING" id="388357.GCA_001580365_01422"/>
<gene>
    <name evidence="1" type="ORF">KTU01_12420</name>
</gene>